<gene>
    <name evidence="1" type="ORF">E2C01_024469</name>
</gene>
<reference evidence="1 2" key="1">
    <citation type="submission" date="2019-05" db="EMBL/GenBank/DDBJ databases">
        <title>Another draft genome of Portunus trituberculatus and its Hox gene families provides insights of decapod evolution.</title>
        <authorList>
            <person name="Jeong J.-H."/>
            <person name="Song I."/>
            <person name="Kim S."/>
            <person name="Choi T."/>
            <person name="Kim D."/>
            <person name="Ryu S."/>
            <person name="Kim W."/>
        </authorList>
    </citation>
    <scope>NUCLEOTIDE SEQUENCE [LARGE SCALE GENOMIC DNA]</scope>
    <source>
        <tissue evidence="1">Muscle</tissue>
    </source>
</reference>
<dbReference type="Proteomes" id="UP000324222">
    <property type="component" value="Unassembled WGS sequence"/>
</dbReference>
<accession>A0A5B7ECX4</accession>
<name>A0A5B7ECX4_PORTR</name>
<protein>
    <submittedName>
        <fullName evidence="1">Uncharacterized protein</fullName>
    </submittedName>
</protein>
<dbReference type="AlphaFoldDB" id="A0A5B7ECX4"/>
<comment type="caution">
    <text evidence="1">The sequence shown here is derived from an EMBL/GenBank/DDBJ whole genome shotgun (WGS) entry which is preliminary data.</text>
</comment>
<dbReference type="EMBL" id="VSRR010002385">
    <property type="protein sequence ID" value="MPC31187.1"/>
    <property type="molecule type" value="Genomic_DNA"/>
</dbReference>
<sequence length="155" mass="17962">MILTRPASQPASQPTSQSARHLTNIWWGMVEWCRGEAQVLQEEVQRLCGSSFFRRCGALPDPSPPAWIGLPGVYPVWDLVRRRQQLEWVLGNSEYMSPMDWFLRGVAGSLFALLFIHLHRLIRIVRIVVKDILRERTLDRISSLRRPSFGLHYLP</sequence>
<keyword evidence="2" id="KW-1185">Reference proteome</keyword>
<proteinExistence type="predicted"/>
<evidence type="ECO:0000313" key="1">
    <source>
        <dbReference type="EMBL" id="MPC31187.1"/>
    </source>
</evidence>
<evidence type="ECO:0000313" key="2">
    <source>
        <dbReference type="Proteomes" id="UP000324222"/>
    </source>
</evidence>
<organism evidence="1 2">
    <name type="scientific">Portunus trituberculatus</name>
    <name type="common">Swimming crab</name>
    <name type="synonym">Neptunus trituberculatus</name>
    <dbReference type="NCBI Taxonomy" id="210409"/>
    <lineage>
        <taxon>Eukaryota</taxon>
        <taxon>Metazoa</taxon>
        <taxon>Ecdysozoa</taxon>
        <taxon>Arthropoda</taxon>
        <taxon>Crustacea</taxon>
        <taxon>Multicrustacea</taxon>
        <taxon>Malacostraca</taxon>
        <taxon>Eumalacostraca</taxon>
        <taxon>Eucarida</taxon>
        <taxon>Decapoda</taxon>
        <taxon>Pleocyemata</taxon>
        <taxon>Brachyura</taxon>
        <taxon>Eubrachyura</taxon>
        <taxon>Portunoidea</taxon>
        <taxon>Portunidae</taxon>
        <taxon>Portuninae</taxon>
        <taxon>Portunus</taxon>
    </lineage>
</organism>